<evidence type="ECO:0000256" key="1">
    <source>
        <dbReference type="ARBA" id="ARBA00005952"/>
    </source>
</evidence>
<dbReference type="GO" id="GO:0006353">
    <property type="term" value="P:DNA-templated transcription termination"/>
    <property type="evidence" value="ECO:0007669"/>
    <property type="project" value="UniProtKB-UniRule"/>
</dbReference>
<dbReference type="SUPFAM" id="SSF48013">
    <property type="entry name" value="NusB-like"/>
    <property type="match status" value="1"/>
</dbReference>
<organism evidence="8 11">
    <name type="scientific">Ruthenibacterium lactatiformans</name>
    <dbReference type="NCBI Taxonomy" id="1550024"/>
    <lineage>
        <taxon>Bacteria</taxon>
        <taxon>Bacillati</taxon>
        <taxon>Bacillota</taxon>
        <taxon>Clostridia</taxon>
        <taxon>Eubacteriales</taxon>
        <taxon>Oscillospiraceae</taxon>
        <taxon>Ruthenibacterium</taxon>
    </lineage>
</organism>
<evidence type="ECO:0000256" key="2">
    <source>
        <dbReference type="ARBA" id="ARBA00022814"/>
    </source>
</evidence>
<dbReference type="InterPro" id="IPR035926">
    <property type="entry name" value="NusB-like_sf"/>
</dbReference>
<name>A0A6I3QTV4_9FIRM</name>
<gene>
    <name evidence="6 8" type="primary">nusB</name>
    <name evidence="9" type="ORF">GMD52_03300</name>
    <name evidence="8" type="ORF">GMD59_01680</name>
</gene>
<evidence type="ECO:0000313" key="8">
    <source>
        <dbReference type="EMBL" id="MTS25994.1"/>
    </source>
</evidence>
<evidence type="ECO:0000256" key="6">
    <source>
        <dbReference type="HAMAP-Rule" id="MF_00073"/>
    </source>
</evidence>
<dbReference type="EMBL" id="WMZU01000001">
    <property type="protein sequence ID" value="MTS25994.1"/>
    <property type="molecule type" value="Genomic_DNA"/>
</dbReference>
<dbReference type="GO" id="GO:0005829">
    <property type="term" value="C:cytosol"/>
    <property type="evidence" value="ECO:0007669"/>
    <property type="project" value="TreeGrafter"/>
</dbReference>
<dbReference type="Proteomes" id="UP000472755">
    <property type="component" value="Unassembled WGS sequence"/>
</dbReference>
<keyword evidence="2 6" id="KW-0889">Transcription antitermination</keyword>
<reference evidence="10 11" key="1">
    <citation type="journal article" date="2019" name="Nat. Med.">
        <title>A library of human gut bacterial isolates paired with longitudinal multiomics data enables mechanistic microbiome research.</title>
        <authorList>
            <person name="Poyet M."/>
            <person name="Groussin M."/>
            <person name="Gibbons S.M."/>
            <person name="Avila-Pacheco J."/>
            <person name="Jiang X."/>
            <person name="Kearney S.M."/>
            <person name="Perrotta A.R."/>
            <person name="Berdy B."/>
            <person name="Zhao S."/>
            <person name="Lieberman T.D."/>
            <person name="Swanson P.K."/>
            <person name="Smith M."/>
            <person name="Roesemann S."/>
            <person name="Alexander J.E."/>
            <person name="Rich S.A."/>
            <person name="Livny J."/>
            <person name="Vlamakis H."/>
            <person name="Clish C."/>
            <person name="Bullock K."/>
            <person name="Deik A."/>
            <person name="Scott J."/>
            <person name="Pierce K.A."/>
            <person name="Xavier R.J."/>
            <person name="Alm E.J."/>
        </authorList>
    </citation>
    <scope>NUCLEOTIDE SEQUENCE [LARGE SCALE GENOMIC DNA]</scope>
    <source>
        <strain evidence="8 11">BIOML-A4</strain>
        <strain evidence="9 10">BIOML-A7</strain>
    </source>
</reference>
<dbReference type="HAMAP" id="MF_00073">
    <property type="entry name" value="NusB"/>
    <property type="match status" value="1"/>
</dbReference>
<dbReference type="InterPro" id="IPR011605">
    <property type="entry name" value="NusB_fam"/>
</dbReference>
<dbReference type="Proteomes" id="UP000449193">
    <property type="component" value="Unassembled WGS sequence"/>
</dbReference>
<evidence type="ECO:0000259" key="7">
    <source>
        <dbReference type="Pfam" id="PF01029"/>
    </source>
</evidence>
<dbReference type="PANTHER" id="PTHR11078">
    <property type="entry name" value="N UTILIZATION SUBSTANCE PROTEIN B-RELATED"/>
    <property type="match status" value="1"/>
</dbReference>
<feature type="domain" description="NusB/RsmB/TIM44" evidence="7">
    <location>
        <begin position="9"/>
        <end position="133"/>
    </location>
</feature>
<dbReference type="InterPro" id="IPR006027">
    <property type="entry name" value="NusB_RsmB_TIM44"/>
</dbReference>
<keyword evidence="4 6" id="KW-0805">Transcription regulation</keyword>
<dbReference type="GO" id="GO:0031564">
    <property type="term" value="P:transcription antitermination"/>
    <property type="evidence" value="ECO:0007669"/>
    <property type="project" value="UniProtKB-KW"/>
</dbReference>
<evidence type="ECO:0000313" key="9">
    <source>
        <dbReference type="EMBL" id="MTS50563.1"/>
    </source>
</evidence>
<evidence type="ECO:0000256" key="5">
    <source>
        <dbReference type="ARBA" id="ARBA00023163"/>
    </source>
</evidence>
<dbReference type="AlphaFoldDB" id="A0A6I3QTV4"/>
<keyword evidence="3 6" id="KW-0694">RNA-binding</keyword>
<evidence type="ECO:0000313" key="11">
    <source>
        <dbReference type="Proteomes" id="UP000472755"/>
    </source>
</evidence>
<dbReference type="EMBL" id="WMZR01000003">
    <property type="protein sequence ID" value="MTS50563.1"/>
    <property type="molecule type" value="Genomic_DNA"/>
</dbReference>
<dbReference type="Pfam" id="PF01029">
    <property type="entry name" value="NusB"/>
    <property type="match status" value="1"/>
</dbReference>
<dbReference type="PANTHER" id="PTHR11078:SF3">
    <property type="entry name" value="ANTITERMINATION NUSB DOMAIN-CONTAINING PROTEIN"/>
    <property type="match status" value="1"/>
</dbReference>
<comment type="caution">
    <text evidence="8">The sequence shown here is derived from an EMBL/GenBank/DDBJ whole genome shotgun (WGS) entry which is preliminary data.</text>
</comment>
<dbReference type="GO" id="GO:0003723">
    <property type="term" value="F:RNA binding"/>
    <property type="evidence" value="ECO:0007669"/>
    <property type="project" value="UniProtKB-UniRule"/>
</dbReference>
<protein>
    <recommendedName>
        <fullName evidence="6">Transcription antitermination protein NusB</fullName>
    </recommendedName>
    <alternativeName>
        <fullName evidence="6">Antitermination factor NusB</fullName>
    </alternativeName>
</protein>
<comment type="similarity">
    <text evidence="1 6">Belongs to the NusB family.</text>
</comment>
<accession>A0A6I3QTV4</accession>
<dbReference type="NCBIfam" id="TIGR01951">
    <property type="entry name" value="nusB"/>
    <property type="match status" value="1"/>
</dbReference>
<keyword evidence="5 6" id="KW-0804">Transcription</keyword>
<sequence>MRNIMKRRIARENAFIAAFEASFNANSIEEIVAASREQDEYAVDAYGEALLANFYAHSAEVDDLIKARLKDWTLARLPRVNAAILRLAVTEMRFNGSDDMDSIVINEAVELAKKYAGEEDYQFINGVLGAISREAHSAKADEPAVPADSASEEA</sequence>
<dbReference type="Gene3D" id="1.10.940.10">
    <property type="entry name" value="NusB-like"/>
    <property type="match status" value="1"/>
</dbReference>
<evidence type="ECO:0000256" key="4">
    <source>
        <dbReference type="ARBA" id="ARBA00023015"/>
    </source>
</evidence>
<evidence type="ECO:0000313" key="10">
    <source>
        <dbReference type="Proteomes" id="UP000449193"/>
    </source>
</evidence>
<proteinExistence type="inferred from homology"/>
<comment type="function">
    <text evidence="6">Involved in transcription antitermination. Required for transcription of ribosomal RNA (rRNA) genes. Binds specifically to the boxA antiterminator sequence of the ribosomal RNA (rrn) operons.</text>
</comment>
<evidence type="ECO:0000256" key="3">
    <source>
        <dbReference type="ARBA" id="ARBA00022884"/>
    </source>
</evidence>